<organism evidence="1 2">
    <name type="scientific">Bradyrhizobium macuxiense</name>
    <dbReference type="NCBI Taxonomy" id="1755647"/>
    <lineage>
        <taxon>Bacteria</taxon>
        <taxon>Pseudomonadati</taxon>
        <taxon>Pseudomonadota</taxon>
        <taxon>Alphaproteobacteria</taxon>
        <taxon>Hyphomicrobiales</taxon>
        <taxon>Nitrobacteraceae</taxon>
        <taxon>Bradyrhizobium</taxon>
    </lineage>
</organism>
<name>A0A560LRZ2_9BRAD</name>
<accession>A0A560LRZ2</accession>
<sequence length="56" mass="6459">MSRTFNDLKDQADRAERLVRTGLDPLTAERLREFAEECRRQMAATERDERGAPHAA</sequence>
<keyword evidence="2" id="KW-1185">Reference proteome</keyword>
<dbReference type="RefSeq" id="WP_167529090.1">
    <property type="nucleotide sequence ID" value="NZ_VITY01000006.1"/>
</dbReference>
<comment type="caution">
    <text evidence="1">The sequence shown here is derived from an EMBL/GenBank/DDBJ whole genome shotgun (WGS) entry which is preliminary data.</text>
</comment>
<dbReference type="AlphaFoldDB" id="A0A560LRZ2"/>
<gene>
    <name evidence="1" type="ORF">FBZ93_106285</name>
</gene>
<dbReference type="Proteomes" id="UP000321304">
    <property type="component" value="Unassembled WGS sequence"/>
</dbReference>
<dbReference type="EMBL" id="VITY01000006">
    <property type="protein sequence ID" value="TWB98326.1"/>
    <property type="molecule type" value="Genomic_DNA"/>
</dbReference>
<evidence type="ECO:0000313" key="1">
    <source>
        <dbReference type="EMBL" id="TWB98326.1"/>
    </source>
</evidence>
<evidence type="ECO:0000313" key="2">
    <source>
        <dbReference type="Proteomes" id="UP000321304"/>
    </source>
</evidence>
<proteinExistence type="predicted"/>
<reference evidence="1 2" key="1">
    <citation type="submission" date="2019-06" db="EMBL/GenBank/DDBJ databases">
        <title>Genomic Encyclopedia of Type Strains, Phase IV (KMG-V): Genome sequencing to study the core and pangenomes of soil and plant-associated prokaryotes.</title>
        <authorList>
            <person name="Whitman W."/>
        </authorList>
    </citation>
    <scope>NUCLEOTIDE SEQUENCE [LARGE SCALE GENOMIC DNA]</scope>
    <source>
        <strain evidence="1 2">BR 10355</strain>
    </source>
</reference>
<protein>
    <submittedName>
        <fullName evidence="1">Uncharacterized protein</fullName>
    </submittedName>
</protein>